<dbReference type="SMART" id="SM00710">
    <property type="entry name" value="PbH1"/>
    <property type="match status" value="6"/>
</dbReference>
<dbReference type="SUPFAM" id="SSF51120">
    <property type="entry name" value="beta-Roll"/>
    <property type="match status" value="4"/>
</dbReference>
<feature type="region of interest" description="Disordered" evidence="3">
    <location>
        <begin position="238"/>
        <end position="270"/>
    </location>
</feature>
<name>A0A928Z9U0_9CYAN</name>
<dbReference type="InterPro" id="IPR001343">
    <property type="entry name" value="Hemolysn_Ca-bd"/>
</dbReference>
<dbReference type="InterPro" id="IPR018511">
    <property type="entry name" value="Hemolysin-typ_Ca-bd_CS"/>
</dbReference>
<dbReference type="RefSeq" id="WP_319592570.1">
    <property type="nucleotide sequence ID" value="NZ_JADEXN010000151.1"/>
</dbReference>
<dbReference type="InterPro" id="IPR050557">
    <property type="entry name" value="RTX_toxin/Mannuronan_C5-epim"/>
</dbReference>
<comment type="caution">
    <text evidence="4">The sequence shown here is derived from an EMBL/GenBank/DDBJ whole genome shotgun (WGS) entry which is preliminary data.</text>
</comment>
<gene>
    <name evidence="4" type="ORF">IQ235_09930</name>
</gene>
<dbReference type="InterPro" id="IPR011049">
    <property type="entry name" value="Serralysin-like_metalloprot_C"/>
</dbReference>
<keyword evidence="2" id="KW-0964">Secreted</keyword>
<organism evidence="4 5">
    <name type="scientific">Zarconia navalis LEGE 11467</name>
    <dbReference type="NCBI Taxonomy" id="1828826"/>
    <lineage>
        <taxon>Bacteria</taxon>
        <taxon>Bacillati</taxon>
        <taxon>Cyanobacteriota</taxon>
        <taxon>Cyanophyceae</taxon>
        <taxon>Oscillatoriophycideae</taxon>
        <taxon>Oscillatoriales</taxon>
        <taxon>Oscillatoriales incertae sedis</taxon>
        <taxon>Zarconia</taxon>
        <taxon>Zarconia navalis</taxon>
    </lineage>
</organism>
<dbReference type="EMBL" id="JADEXN010000151">
    <property type="protein sequence ID" value="MBE9041096.1"/>
    <property type="molecule type" value="Genomic_DNA"/>
</dbReference>
<dbReference type="InterPro" id="IPR006626">
    <property type="entry name" value="PbH1"/>
</dbReference>
<evidence type="ECO:0000313" key="5">
    <source>
        <dbReference type="Proteomes" id="UP000621799"/>
    </source>
</evidence>
<dbReference type="GO" id="GO:0005509">
    <property type="term" value="F:calcium ion binding"/>
    <property type="evidence" value="ECO:0007669"/>
    <property type="project" value="InterPro"/>
</dbReference>
<dbReference type="InterPro" id="IPR011050">
    <property type="entry name" value="Pectin_lyase_fold/virulence"/>
</dbReference>
<dbReference type="Gene3D" id="2.150.10.10">
    <property type="entry name" value="Serralysin-like metalloprotease, C-terminal"/>
    <property type="match status" value="4"/>
</dbReference>
<evidence type="ECO:0000256" key="2">
    <source>
        <dbReference type="ARBA" id="ARBA00022525"/>
    </source>
</evidence>
<dbReference type="PRINTS" id="PR00313">
    <property type="entry name" value="CABNDNGRPT"/>
</dbReference>
<feature type="region of interest" description="Disordered" evidence="3">
    <location>
        <begin position="299"/>
        <end position="398"/>
    </location>
</feature>
<accession>A0A928Z9U0</accession>
<protein>
    <recommendedName>
        <fullName evidence="6">Calcium-binding protein</fullName>
    </recommendedName>
</protein>
<sequence length="762" mass="76011">DRLTVTNSDFIDNRGINGGAINSLNGETIVENSRFINNDTLAATFATGESNAFLRGFGGAIYTDRASTNNAATSGTIRITDSVFEGNSGRGEGGAAYLFTDPRDRVIIEGSTFDGNESKALPGGGAGGKAGGVIVLTDGGSQNQGLTITDTTFANNTAEGQGGAVWLMRTPTTVANSVFSGNQAPNNFGGAITVYEAPININHTTFANNSAEFSGALAQGSNNLATVANTIFANNTSTNTGVSFNNNQQTNRPINDGGNNLQSPGEPPIAPGITLADPVLGPLQLVDGVLVHPLLAGSPAIDAGANTTLTTDRRGASRPQDGDLNGSTISDIGAFEFAGETDPGDGGGDPGDGGGDPGDGGGDPGDGGGDPGDGGGDPGDGGNGNPLPEDDCPCDTIVKPTLPNIEQLLVQLRQSSDDRLLLGTLEDDFLMGDAEPDVIFGDLGSDAMLGGGNNDIIVGGDGADDGSTGVERDVLFGNGGNDTLSGGIDNDLLRGGQGNDLAYADAGDDWVWGDLGDDTLSGGDGNDVVIGGSGAPASGQSDRDLMFGGAGNDAMLGNTGSDTIYGEDGNDIIAAGKGTDLLFGEAGEDTLYGDKGNDTICGGEGNDLLIGGNGSPIAIGLDGEQDRLCGGAGNDIVLGNEGADTLSGDAGNDALFGGKDNDLIFGGVGDDRLSGDAGDDTLSGGDGSDRFILATGKGIDAIVDFVVGEDIVELTGGLTFAQLTVSQSGNDTTVAVASTNEVLATLNGIDSTAIDGSSFVTM</sequence>
<proteinExistence type="predicted"/>
<dbReference type="InterPro" id="IPR059226">
    <property type="entry name" value="Choice_anch_Q_dom"/>
</dbReference>
<dbReference type="Proteomes" id="UP000621799">
    <property type="component" value="Unassembled WGS sequence"/>
</dbReference>
<dbReference type="PANTHER" id="PTHR38340">
    <property type="entry name" value="S-LAYER PROTEIN"/>
    <property type="match status" value="1"/>
</dbReference>
<keyword evidence="5" id="KW-1185">Reference proteome</keyword>
<evidence type="ECO:0008006" key="6">
    <source>
        <dbReference type="Google" id="ProtNLM"/>
    </source>
</evidence>
<reference evidence="4" key="1">
    <citation type="submission" date="2020-10" db="EMBL/GenBank/DDBJ databases">
        <authorList>
            <person name="Castelo-Branco R."/>
            <person name="Eusebio N."/>
            <person name="Adriana R."/>
            <person name="Vieira A."/>
            <person name="Brugerolle De Fraissinette N."/>
            <person name="Rezende De Castro R."/>
            <person name="Schneider M.P."/>
            <person name="Vasconcelos V."/>
            <person name="Leao P.N."/>
        </authorList>
    </citation>
    <scope>NUCLEOTIDE SEQUENCE</scope>
    <source>
        <strain evidence="4">LEGE 11467</strain>
    </source>
</reference>
<evidence type="ECO:0000313" key="4">
    <source>
        <dbReference type="EMBL" id="MBE9041096.1"/>
    </source>
</evidence>
<feature type="region of interest" description="Disordered" evidence="3">
    <location>
        <begin position="523"/>
        <end position="543"/>
    </location>
</feature>
<dbReference type="PANTHER" id="PTHR38340:SF1">
    <property type="entry name" value="S-LAYER PROTEIN"/>
    <property type="match status" value="1"/>
</dbReference>
<feature type="non-terminal residue" evidence="4">
    <location>
        <position position="1"/>
    </location>
</feature>
<dbReference type="GO" id="GO:0005576">
    <property type="term" value="C:extracellular region"/>
    <property type="evidence" value="ECO:0007669"/>
    <property type="project" value="UniProtKB-SubCell"/>
</dbReference>
<feature type="compositionally biased region" description="Gly residues" evidence="3">
    <location>
        <begin position="344"/>
        <end position="384"/>
    </location>
</feature>
<dbReference type="SUPFAM" id="SSF51126">
    <property type="entry name" value="Pectin lyase-like"/>
    <property type="match status" value="1"/>
</dbReference>
<dbReference type="Pfam" id="PF00353">
    <property type="entry name" value="HemolysinCabind"/>
    <property type="match status" value="5"/>
</dbReference>
<feature type="compositionally biased region" description="Polar residues" evidence="3">
    <location>
        <begin position="238"/>
        <end position="263"/>
    </location>
</feature>
<evidence type="ECO:0000256" key="1">
    <source>
        <dbReference type="ARBA" id="ARBA00004613"/>
    </source>
</evidence>
<evidence type="ECO:0000256" key="3">
    <source>
        <dbReference type="SAM" id="MobiDB-lite"/>
    </source>
</evidence>
<dbReference type="PROSITE" id="PS00330">
    <property type="entry name" value="HEMOLYSIN_CALCIUM"/>
    <property type="match status" value="2"/>
</dbReference>
<dbReference type="NCBIfam" id="NF041518">
    <property type="entry name" value="choice_anch_Q"/>
    <property type="match status" value="1"/>
</dbReference>
<dbReference type="AlphaFoldDB" id="A0A928Z9U0"/>
<comment type="subcellular location">
    <subcellularLocation>
        <location evidence="1">Secreted</location>
    </subcellularLocation>
</comment>